<dbReference type="GO" id="GO:0016788">
    <property type="term" value="F:hydrolase activity, acting on ester bonds"/>
    <property type="evidence" value="ECO:0007669"/>
    <property type="project" value="UniProtKB-ARBA"/>
</dbReference>
<comment type="similarity">
    <text evidence="2">Belongs to the AB hydrolase superfamily. FUS2 hydrolase family.</text>
</comment>
<dbReference type="InterPro" id="IPR029058">
    <property type="entry name" value="AB_hydrolase_fold"/>
</dbReference>
<reference evidence="5 6" key="1">
    <citation type="submission" date="2014-05" db="EMBL/GenBank/DDBJ databases">
        <authorList>
            <person name="Sibley D."/>
            <person name="Venepally P."/>
            <person name="Karamycheva S."/>
            <person name="Hadjithomas M."/>
            <person name="Khan A."/>
            <person name="Brunk B."/>
            <person name="Roos D."/>
            <person name="Caler E."/>
            <person name="Lorenzi H."/>
        </authorList>
    </citation>
    <scope>NUCLEOTIDE SEQUENCE [LARGE SCALE GENOMIC DNA]</scope>
    <source>
        <strain evidence="5 6">RUB</strain>
    </source>
</reference>
<dbReference type="PANTHER" id="PTHR22946">
    <property type="entry name" value="DIENELACTONE HYDROLASE DOMAIN-CONTAINING PROTEIN-RELATED"/>
    <property type="match status" value="1"/>
</dbReference>
<keyword evidence="3" id="KW-0732">Signal</keyword>
<dbReference type="Proteomes" id="UP000028834">
    <property type="component" value="Unassembled WGS sequence"/>
</dbReference>
<organism evidence="5 6">
    <name type="scientific">Toxoplasma gondii RUB</name>
    <dbReference type="NCBI Taxonomy" id="935652"/>
    <lineage>
        <taxon>Eukaryota</taxon>
        <taxon>Sar</taxon>
        <taxon>Alveolata</taxon>
        <taxon>Apicomplexa</taxon>
        <taxon>Conoidasida</taxon>
        <taxon>Coccidia</taxon>
        <taxon>Eucoccidiorida</taxon>
        <taxon>Eimeriorina</taxon>
        <taxon>Sarcocystidae</taxon>
        <taxon>Toxoplasma</taxon>
    </lineage>
</organism>
<dbReference type="InterPro" id="IPR050261">
    <property type="entry name" value="FrsA_esterase"/>
</dbReference>
<comment type="caution">
    <text evidence="5">The sequence shown here is derived from an EMBL/GenBank/DDBJ whole genome shotgun (WGS) entry which is preliminary data.</text>
</comment>
<evidence type="ECO:0000313" key="6">
    <source>
        <dbReference type="Proteomes" id="UP000028834"/>
    </source>
</evidence>
<name>A0A086M7D8_TOXGO</name>
<feature type="domain" description="AB hydrolase-1" evidence="4">
    <location>
        <begin position="90"/>
        <end position="324"/>
    </location>
</feature>
<dbReference type="InterPro" id="IPR000073">
    <property type="entry name" value="AB_hydrolase_1"/>
</dbReference>
<accession>A0A086M7D8</accession>
<dbReference type="VEuPathDB" id="ToxoDB:TGRUB_218540"/>
<dbReference type="SUPFAM" id="SSF53474">
    <property type="entry name" value="alpha/beta-Hydrolases"/>
    <property type="match status" value="1"/>
</dbReference>
<dbReference type="Gene3D" id="3.40.50.1820">
    <property type="entry name" value="alpha/beta hydrolase"/>
    <property type="match status" value="1"/>
</dbReference>
<dbReference type="Gene3D" id="1.10.10.800">
    <property type="match status" value="1"/>
</dbReference>
<sequence>MGFSSSNWSWAGLGCGLLALAILLPPDPGLRFKLPPVQPSSEPEGYTVWRRGSDGTAYGRRTVYVESGGEKLHGWLYLPPKPRQNVPIYVVCHGFGAVMPVADVAFAEKLQEYGMAAIAFDYRTWGFSGGAPRQVVDPHMQLQDIRAVLQHIVDTGGFQGTVDAANIHLFGTSYAGGHVLVTASQLASEKSPFLRRVRSVTSVVPLIDGQAQTKKALQQRSFFRTLRYAAAILADLLRHAVGSRLQPVYLHVAGPRGASTLSALELQGGELEIWSNRVLDGSRTVAWTNALAARSIFMTSQYRPISYLENIQTPTLLVEAQHDDTCIPELTEEALKIINSRGANVREHRGSKSTEKGRLAELYRMPVNHFEIYLSPHLQDLINTTVAFAKRYGASDEASVDRFAGGDSPRKS</sequence>
<feature type="signal peptide" evidence="3">
    <location>
        <begin position="1"/>
        <end position="31"/>
    </location>
</feature>
<protein>
    <submittedName>
        <fullName evidence="5">Putative peptidase S15</fullName>
    </submittedName>
</protein>
<dbReference type="AlphaFoldDB" id="A0A086M7D8"/>
<gene>
    <name evidence="5" type="ORF">TGRUB_218540</name>
</gene>
<evidence type="ECO:0000256" key="2">
    <source>
        <dbReference type="ARBA" id="ARBA00038115"/>
    </source>
</evidence>
<dbReference type="EMBL" id="AFYV02000514">
    <property type="protein sequence ID" value="KFG64806.1"/>
    <property type="molecule type" value="Genomic_DNA"/>
</dbReference>
<evidence type="ECO:0000256" key="1">
    <source>
        <dbReference type="ARBA" id="ARBA00022801"/>
    </source>
</evidence>
<dbReference type="Pfam" id="PF00561">
    <property type="entry name" value="Abhydrolase_1"/>
    <property type="match status" value="1"/>
</dbReference>
<evidence type="ECO:0000256" key="3">
    <source>
        <dbReference type="SAM" id="SignalP"/>
    </source>
</evidence>
<evidence type="ECO:0000313" key="5">
    <source>
        <dbReference type="EMBL" id="KFG64806.1"/>
    </source>
</evidence>
<dbReference type="PANTHER" id="PTHR22946:SF9">
    <property type="entry name" value="POLYKETIDE TRANSFERASE AF380"/>
    <property type="match status" value="1"/>
</dbReference>
<proteinExistence type="inferred from homology"/>
<dbReference type="OrthoDB" id="2498029at2759"/>
<feature type="chain" id="PRO_5001810952" evidence="3">
    <location>
        <begin position="32"/>
        <end position="412"/>
    </location>
</feature>
<keyword evidence="1" id="KW-0378">Hydrolase</keyword>
<evidence type="ECO:0000259" key="4">
    <source>
        <dbReference type="Pfam" id="PF00561"/>
    </source>
</evidence>